<name>A0ABV4TPB0_9FLAO</name>
<comment type="caution">
    <text evidence="1">The sequence shown here is derived from an EMBL/GenBank/DDBJ whole genome shotgun (WGS) entry which is preliminary data.</text>
</comment>
<evidence type="ECO:0000313" key="2">
    <source>
        <dbReference type="Proteomes" id="UP001574170"/>
    </source>
</evidence>
<keyword evidence="2" id="KW-1185">Reference proteome</keyword>
<protein>
    <submittedName>
        <fullName evidence="1">Uncharacterized protein</fullName>
    </submittedName>
</protein>
<organism evidence="1 2">
    <name type="scientific">Flavobacterium magnesitis</name>
    <dbReference type="NCBI Taxonomy" id="3138077"/>
    <lineage>
        <taxon>Bacteria</taxon>
        <taxon>Pseudomonadati</taxon>
        <taxon>Bacteroidota</taxon>
        <taxon>Flavobacteriia</taxon>
        <taxon>Flavobacteriales</taxon>
        <taxon>Flavobacteriaceae</taxon>
        <taxon>Flavobacterium</taxon>
    </lineage>
</organism>
<reference evidence="1 2" key="1">
    <citation type="submission" date="2024-04" db="EMBL/GenBank/DDBJ databases">
        <title>New Clade of Flavobacterium.</title>
        <authorList>
            <person name="Matos L."/>
            <person name="Proenca D.N."/>
            <person name="Fransisco R.M."/>
            <person name="Chung A.P."/>
            <person name="Maccario L."/>
            <person name="Sorensen S.J."/>
            <person name="Morais P.V."/>
        </authorList>
    </citation>
    <scope>NUCLEOTIDE SEQUENCE [LARGE SCALE GENOMIC DNA]</scope>
    <source>
        <strain evidence="1 2">FBOR7N2.3</strain>
    </source>
</reference>
<gene>
    <name evidence="1" type="ORF">AAGV33_09870</name>
</gene>
<dbReference type="EMBL" id="JBCFQK010000012">
    <property type="protein sequence ID" value="MFA9194717.1"/>
    <property type="molecule type" value="Genomic_DNA"/>
</dbReference>
<dbReference type="RefSeq" id="WP_373391822.1">
    <property type="nucleotide sequence ID" value="NZ_JBCFQJ010000009.1"/>
</dbReference>
<sequence length="268" mass="31931">MSIFLSEIAILTTVSNKLLYKKSIQTFPLDIDLIAIDGSEGLFGIESIKFMFKKLSSKKYSWIIMVDEDVLFANPQSVFEIIGKMIKNNIDVCSIRDGGILSWRDKNPFLPNPFFCILNFDKIKSLYSEKEVVENQFLLANEFDDDLSSLNFKYDVDSIFEEYYCFFLWLRRKKMKFHFLHAVSDTFENDLETTTVFDFNGEILLYHTWYARMYGVSEFHTKRIDRIVNICVPHITQDKIRVLWLKDYAFNFRKYFRKIKNRILNKFK</sequence>
<accession>A0ABV4TPB0</accession>
<evidence type="ECO:0000313" key="1">
    <source>
        <dbReference type="EMBL" id="MFA9194717.1"/>
    </source>
</evidence>
<dbReference type="Proteomes" id="UP001574170">
    <property type="component" value="Unassembled WGS sequence"/>
</dbReference>
<proteinExistence type="predicted"/>